<evidence type="ECO:0000256" key="5">
    <source>
        <dbReference type="ARBA" id="ARBA00022692"/>
    </source>
</evidence>
<feature type="transmembrane region" description="Helical" evidence="8">
    <location>
        <begin position="262"/>
        <end position="285"/>
    </location>
</feature>
<sequence>MESTPSYARIQTFCLAVIAAAVMIYMVFWLRPVLVPFVVALFVVSGITPILEGLEKRLGVNRVIAAGITFLLGLVVMGALGLCIWLSVLQMAEKGTAYRERVRDLVTKAQVELDGLLNRSPFGSKTDAENPEDMALVESDGPAGTIPAGAIPAGAIPVGTSDSGSGTDDRMDKMREAIDSSLRTILSQLSSELFALVTTSIVVLIYVFFLLLGSVGASKTSDSFSQIDNQVRSYLSLKTTISIITGGIFGMTLWLFGVPMALTFGLLTFLLNFIPNVGPIVATLLPLPFIILSPDGSLEWMLSAIAAIAVIQVISGNVVEPKIMGSSSDLHPVVILLALMFWGMMWGITGMFLATPITAGLKIVFERFDSTKPIAAVLAGRWDAVMPKTTSTV</sequence>
<dbReference type="PANTHER" id="PTHR21716:SF53">
    <property type="entry name" value="PERMEASE PERM-RELATED"/>
    <property type="match status" value="1"/>
</dbReference>
<protein>
    <submittedName>
        <fullName evidence="9">AI-2 transport protein TqsA</fullName>
    </submittedName>
</protein>
<comment type="subcellular location">
    <subcellularLocation>
        <location evidence="1">Cell membrane</location>
        <topology evidence="1">Multi-pass membrane protein</topology>
    </subcellularLocation>
</comment>
<evidence type="ECO:0000256" key="6">
    <source>
        <dbReference type="ARBA" id="ARBA00022989"/>
    </source>
</evidence>
<keyword evidence="5 8" id="KW-0812">Transmembrane</keyword>
<evidence type="ECO:0000313" key="9">
    <source>
        <dbReference type="EMBL" id="QDU78499.1"/>
    </source>
</evidence>
<proteinExistence type="inferred from homology"/>
<evidence type="ECO:0000256" key="2">
    <source>
        <dbReference type="ARBA" id="ARBA00009773"/>
    </source>
</evidence>
<dbReference type="Pfam" id="PF01594">
    <property type="entry name" value="AI-2E_transport"/>
    <property type="match status" value="1"/>
</dbReference>
<dbReference type="Proteomes" id="UP000317178">
    <property type="component" value="Chromosome"/>
</dbReference>
<keyword evidence="3" id="KW-0813">Transport</keyword>
<feature type="transmembrane region" description="Helical" evidence="8">
    <location>
        <begin position="234"/>
        <end position="256"/>
    </location>
</feature>
<keyword evidence="7 8" id="KW-0472">Membrane</keyword>
<dbReference type="GO" id="GO:0055085">
    <property type="term" value="P:transmembrane transport"/>
    <property type="evidence" value="ECO:0007669"/>
    <property type="project" value="TreeGrafter"/>
</dbReference>
<feature type="transmembrane region" description="Helical" evidence="8">
    <location>
        <begin position="193"/>
        <end position="213"/>
    </location>
</feature>
<evidence type="ECO:0000256" key="8">
    <source>
        <dbReference type="SAM" id="Phobius"/>
    </source>
</evidence>
<organism evidence="9 10">
    <name type="scientific">Polystyrenella longa</name>
    <dbReference type="NCBI Taxonomy" id="2528007"/>
    <lineage>
        <taxon>Bacteria</taxon>
        <taxon>Pseudomonadati</taxon>
        <taxon>Planctomycetota</taxon>
        <taxon>Planctomycetia</taxon>
        <taxon>Planctomycetales</taxon>
        <taxon>Planctomycetaceae</taxon>
        <taxon>Polystyrenella</taxon>
    </lineage>
</organism>
<keyword evidence="10" id="KW-1185">Reference proteome</keyword>
<dbReference type="GO" id="GO:0005886">
    <property type="term" value="C:plasma membrane"/>
    <property type="evidence" value="ECO:0007669"/>
    <property type="project" value="UniProtKB-SubCell"/>
</dbReference>
<dbReference type="RefSeq" id="WP_144992312.1">
    <property type="nucleotide sequence ID" value="NZ_CP036281.1"/>
</dbReference>
<name>A0A518CGZ4_9PLAN</name>
<dbReference type="KEGG" id="plon:Pla110_02030"/>
<dbReference type="OrthoDB" id="9799225at2"/>
<evidence type="ECO:0000256" key="3">
    <source>
        <dbReference type="ARBA" id="ARBA00022448"/>
    </source>
</evidence>
<feature type="transmembrane region" description="Helical" evidence="8">
    <location>
        <begin position="334"/>
        <end position="354"/>
    </location>
</feature>
<feature type="transmembrane region" description="Helical" evidence="8">
    <location>
        <begin position="297"/>
        <end position="314"/>
    </location>
</feature>
<gene>
    <name evidence="9" type="primary">tqsA_1</name>
    <name evidence="9" type="ORF">Pla110_02030</name>
</gene>
<keyword evidence="6 8" id="KW-1133">Transmembrane helix</keyword>
<feature type="transmembrane region" description="Helical" evidence="8">
    <location>
        <begin position="7"/>
        <end position="28"/>
    </location>
</feature>
<feature type="transmembrane region" description="Helical" evidence="8">
    <location>
        <begin position="63"/>
        <end position="88"/>
    </location>
</feature>
<evidence type="ECO:0000313" key="10">
    <source>
        <dbReference type="Proteomes" id="UP000317178"/>
    </source>
</evidence>
<dbReference type="EMBL" id="CP036281">
    <property type="protein sequence ID" value="QDU78499.1"/>
    <property type="molecule type" value="Genomic_DNA"/>
</dbReference>
<dbReference type="InterPro" id="IPR002549">
    <property type="entry name" value="AI-2E-like"/>
</dbReference>
<evidence type="ECO:0000256" key="4">
    <source>
        <dbReference type="ARBA" id="ARBA00022475"/>
    </source>
</evidence>
<reference evidence="9 10" key="1">
    <citation type="submission" date="2019-02" db="EMBL/GenBank/DDBJ databases">
        <title>Deep-cultivation of Planctomycetes and their phenomic and genomic characterization uncovers novel biology.</title>
        <authorList>
            <person name="Wiegand S."/>
            <person name="Jogler M."/>
            <person name="Boedeker C."/>
            <person name="Pinto D."/>
            <person name="Vollmers J."/>
            <person name="Rivas-Marin E."/>
            <person name="Kohn T."/>
            <person name="Peeters S.H."/>
            <person name="Heuer A."/>
            <person name="Rast P."/>
            <person name="Oberbeckmann S."/>
            <person name="Bunk B."/>
            <person name="Jeske O."/>
            <person name="Meyerdierks A."/>
            <person name="Storesund J.E."/>
            <person name="Kallscheuer N."/>
            <person name="Luecker S."/>
            <person name="Lage O.M."/>
            <person name="Pohl T."/>
            <person name="Merkel B.J."/>
            <person name="Hornburger P."/>
            <person name="Mueller R.-W."/>
            <person name="Bruemmer F."/>
            <person name="Labrenz M."/>
            <person name="Spormann A.M."/>
            <person name="Op den Camp H."/>
            <person name="Overmann J."/>
            <person name="Amann R."/>
            <person name="Jetten M.S.M."/>
            <person name="Mascher T."/>
            <person name="Medema M.H."/>
            <person name="Devos D.P."/>
            <person name="Kaster A.-K."/>
            <person name="Ovreas L."/>
            <person name="Rohde M."/>
            <person name="Galperin M.Y."/>
            <person name="Jogler C."/>
        </authorList>
    </citation>
    <scope>NUCLEOTIDE SEQUENCE [LARGE SCALE GENOMIC DNA]</scope>
    <source>
        <strain evidence="9 10">Pla110</strain>
    </source>
</reference>
<evidence type="ECO:0000256" key="7">
    <source>
        <dbReference type="ARBA" id="ARBA00023136"/>
    </source>
</evidence>
<dbReference type="PANTHER" id="PTHR21716">
    <property type="entry name" value="TRANSMEMBRANE PROTEIN"/>
    <property type="match status" value="1"/>
</dbReference>
<keyword evidence="4" id="KW-1003">Cell membrane</keyword>
<dbReference type="AlphaFoldDB" id="A0A518CGZ4"/>
<comment type="similarity">
    <text evidence="2">Belongs to the autoinducer-2 exporter (AI-2E) (TC 2.A.86) family.</text>
</comment>
<accession>A0A518CGZ4</accession>
<evidence type="ECO:0000256" key="1">
    <source>
        <dbReference type="ARBA" id="ARBA00004651"/>
    </source>
</evidence>